<organism evidence="2 3">
    <name type="scientific">Acorus calamus</name>
    <name type="common">Sweet flag</name>
    <dbReference type="NCBI Taxonomy" id="4465"/>
    <lineage>
        <taxon>Eukaryota</taxon>
        <taxon>Viridiplantae</taxon>
        <taxon>Streptophyta</taxon>
        <taxon>Embryophyta</taxon>
        <taxon>Tracheophyta</taxon>
        <taxon>Spermatophyta</taxon>
        <taxon>Magnoliopsida</taxon>
        <taxon>Liliopsida</taxon>
        <taxon>Acoraceae</taxon>
        <taxon>Acorus</taxon>
    </lineage>
</organism>
<dbReference type="PANTHER" id="PTHR33312:SF19">
    <property type="entry name" value="BRI1 KINASE INHIBITOR 1"/>
    <property type="match status" value="1"/>
</dbReference>
<keyword evidence="2" id="KW-0649">Protein kinase inhibitor</keyword>
<feature type="compositionally biased region" description="Polar residues" evidence="1">
    <location>
        <begin position="57"/>
        <end position="80"/>
    </location>
</feature>
<dbReference type="PANTHER" id="PTHR33312">
    <property type="entry name" value="MEMBRANE-ASSOCIATED KINASE REGULATOR 4-RELATED"/>
    <property type="match status" value="1"/>
</dbReference>
<dbReference type="GO" id="GO:0005886">
    <property type="term" value="C:plasma membrane"/>
    <property type="evidence" value="ECO:0007669"/>
    <property type="project" value="InterPro"/>
</dbReference>
<feature type="compositionally biased region" description="Low complexity" evidence="1">
    <location>
        <begin position="118"/>
        <end position="131"/>
    </location>
</feature>
<reference evidence="2" key="2">
    <citation type="submission" date="2023-06" db="EMBL/GenBank/DDBJ databases">
        <authorList>
            <person name="Ma L."/>
            <person name="Liu K.-W."/>
            <person name="Li Z."/>
            <person name="Hsiao Y.-Y."/>
            <person name="Qi Y."/>
            <person name="Fu T."/>
            <person name="Tang G."/>
            <person name="Zhang D."/>
            <person name="Sun W.-H."/>
            <person name="Liu D.-K."/>
            <person name="Li Y."/>
            <person name="Chen G.-Z."/>
            <person name="Liu X.-D."/>
            <person name="Liao X.-Y."/>
            <person name="Jiang Y.-T."/>
            <person name="Yu X."/>
            <person name="Hao Y."/>
            <person name="Huang J."/>
            <person name="Zhao X.-W."/>
            <person name="Ke S."/>
            <person name="Chen Y.-Y."/>
            <person name="Wu W.-L."/>
            <person name="Hsu J.-L."/>
            <person name="Lin Y.-F."/>
            <person name="Huang M.-D."/>
            <person name="Li C.-Y."/>
            <person name="Huang L."/>
            <person name="Wang Z.-W."/>
            <person name="Zhao X."/>
            <person name="Zhong W.-Y."/>
            <person name="Peng D.-H."/>
            <person name="Ahmad S."/>
            <person name="Lan S."/>
            <person name="Zhang J.-S."/>
            <person name="Tsai W.-C."/>
            <person name="Van De Peer Y."/>
            <person name="Liu Z.-J."/>
        </authorList>
    </citation>
    <scope>NUCLEOTIDE SEQUENCE</scope>
    <source>
        <strain evidence="2">CP</strain>
        <tissue evidence="2">Leaves</tissue>
    </source>
</reference>
<proteinExistence type="predicted"/>
<dbReference type="EMBL" id="JAUJYO010000006">
    <property type="protein sequence ID" value="KAK1314510.1"/>
    <property type="molecule type" value="Genomic_DNA"/>
</dbReference>
<feature type="compositionally biased region" description="Basic and acidic residues" evidence="1">
    <location>
        <begin position="1"/>
        <end position="19"/>
    </location>
</feature>
<accession>A0AAV9EL35</accession>
<name>A0AAV9EL35_ACOCL</name>
<evidence type="ECO:0000313" key="2">
    <source>
        <dbReference type="EMBL" id="KAK1314510.1"/>
    </source>
</evidence>
<protein>
    <submittedName>
        <fullName evidence="2">BRI1 kinase inhibitor 1</fullName>
    </submittedName>
</protein>
<feature type="compositionally biased region" description="Low complexity" evidence="1">
    <location>
        <begin position="43"/>
        <end position="56"/>
    </location>
</feature>
<keyword evidence="3" id="KW-1185">Reference proteome</keyword>
<feature type="compositionally biased region" description="Pro residues" evidence="1">
    <location>
        <begin position="26"/>
        <end position="37"/>
    </location>
</feature>
<comment type="caution">
    <text evidence="2">The sequence shown here is derived from an EMBL/GenBank/DDBJ whole genome shotgun (WGS) entry which is preliminary data.</text>
</comment>
<dbReference type="GO" id="GO:0004860">
    <property type="term" value="F:protein kinase inhibitor activity"/>
    <property type="evidence" value="ECO:0007669"/>
    <property type="project" value="UniProtKB-KW"/>
</dbReference>
<dbReference type="AlphaFoldDB" id="A0AAV9EL35"/>
<feature type="region of interest" description="Disordered" evidence="1">
    <location>
        <begin position="1"/>
        <end position="83"/>
    </location>
</feature>
<evidence type="ECO:0000313" key="3">
    <source>
        <dbReference type="Proteomes" id="UP001180020"/>
    </source>
</evidence>
<gene>
    <name evidence="2" type="primary">BKI1</name>
    <name evidence="2" type="ORF">QJS10_CPA06g02360</name>
</gene>
<dbReference type="Proteomes" id="UP001180020">
    <property type="component" value="Unassembled WGS sequence"/>
</dbReference>
<feature type="region of interest" description="Disordered" evidence="1">
    <location>
        <begin position="118"/>
        <end position="159"/>
    </location>
</feature>
<sequence length="290" mass="31373">MATQKDSKMVVVGGEEKKEHKTKGHPSPPPPSPPPPQRNLIASTTSPPTSSSSSPSHEFSFTISLHPSIDDPNQYNNTTKSPPPFTAIDLAPADDIFFHGHLLPLRILSRQVLIPPATTTTTTTSSSAAAAVSFDPPIEEPKLPTTTTTNDTKPKKPNKQIRNLSNLFGAEFSRVVKKYVSASLLFLRGSSTREKAEAVRRRPCTFSGKDSDLVLKERRERWKGRRGGQFSAPASMRTSPTNSGLLMATAGGATFSSSDESTMEELNNAIQAAVAHCKNSIAMKEEKCKC</sequence>
<reference evidence="2" key="1">
    <citation type="journal article" date="2023" name="Nat. Commun.">
        <title>Diploid and tetraploid genomes of Acorus and the evolution of monocots.</title>
        <authorList>
            <person name="Ma L."/>
            <person name="Liu K.W."/>
            <person name="Li Z."/>
            <person name="Hsiao Y.Y."/>
            <person name="Qi Y."/>
            <person name="Fu T."/>
            <person name="Tang G.D."/>
            <person name="Zhang D."/>
            <person name="Sun W.H."/>
            <person name="Liu D.K."/>
            <person name="Li Y."/>
            <person name="Chen G.Z."/>
            <person name="Liu X.D."/>
            <person name="Liao X.Y."/>
            <person name="Jiang Y.T."/>
            <person name="Yu X."/>
            <person name="Hao Y."/>
            <person name="Huang J."/>
            <person name="Zhao X.W."/>
            <person name="Ke S."/>
            <person name="Chen Y.Y."/>
            <person name="Wu W.L."/>
            <person name="Hsu J.L."/>
            <person name="Lin Y.F."/>
            <person name="Huang M.D."/>
            <person name="Li C.Y."/>
            <person name="Huang L."/>
            <person name="Wang Z.W."/>
            <person name="Zhao X."/>
            <person name="Zhong W.Y."/>
            <person name="Peng D.H."/>
            <person name="Ahmad S."/>
            <person name="Lan S."/>
            <person name="Zhang J.S."/>
            <person name="Tsai W.C."/>
            <person name="Van de Peer Y."/>
            <person name="Liu Z.J."/>
        </authorList>
    </citation>
    <scope>NUCLEOTIDE SEQUENCE</scope>
    <source>
        <strain evidence="2">CP</strain>
    </source>
</reference>
<evidence type="ECO:0000256" key="1">
    <source>
        <dbReference type="SAM" id="MobiDB-lite"/>
    </source>
</evidence>
<dbReference type="InterPro" id="IPR039620">
    <property type="entry name" value="BKI1/MAKR1/3/4"/>
</dbReference>